<dbReference type="OrthoDB" id="260519at2759"/>
<keyword evidence="3" id="KW-1185">Reference proteome</keyword>
<proteinExistence type="predicted"/>
<dbReference type="EMBL" id="CAKOFQ010006685">
    <property type="protein sequence ID" value="CAH1959886.1"/>
    <property type="molecule type" value="Genomic_DNA"/>
</dbReference>
<feature type="region of interest" description="Disordered" evidence="1">
    <location>
        <begin position="52"/>
        <end position="75"/>
    </location>
</feature>
<comment type="caution">
    <text evidence="2">The sequence shown here is derived from an EMBL/GenBank/DDBJ whole genome shotgun (WGS) entry which is preliminary data.</text>
</comment>
<evidence type="ECO:0000313" key="2">
    <source>
        <dbReference type="EMBL" id="CAH1959886.1"/>
    </source>
</evidence>
<accession>A0A9P0JTS1</accession>
<evidence type="ECO:0000313" key="3">
    <source>
        <dbReference type="Proteomes" id="UP001152888"/>
    </source>
</evidence>
<reference evidence="2" key="1">
    <citation type="submission" date="2022-03" db="EMBL/GenBank/DDBJ databases">
        <authorList>
            <person name="Sayadi A."/>
        </authorList>
    </citation>
    <scope>NUCLEOTIDE SEQUENCE</scope>
</reference>
<name>A0A9P0JTS1_ACAOB</name>
<dbReference type="Proteomes" id="UP001152888">
    <property type="component" value="Unassembled WGS sequence"/>
</dbReference>
<protein>
    <submittedName>
        <fullName evidence="2">Uncharacterized protein</fullName>
    </submittedName>
</protein>
<sequence length="75" mass="8691">MPKVDKGSDFRTIFSPKTIQKLQESYYDVYQMTFGVDIKSSGWPIYSRTVRTTHDTSSHRPKNAKQLQEHGKTNP</sequence>
<evidence type="ECO:0000256" key="1">
    <source>
        <dbReference type="SAM" id="MobiDB-lite"/>
    </source>
</evidence>
<gene>
    <name evidence="2" type="ORF">ACAOBT_LOCUS3438</name>
</gene>
<organism evidence="2 3">
    <name type="scientific">Acanthoscelides obtectus</name>
    <name type="common">Bean weevil</name>
    <name type="synonym">Bruchus obtectus</name>
    <dbReference type="NCBI Taxonomy" id="200917"/>
    <lineage>
        <taxon>Eukaryota</taxon>
        <taxon>Metazoa</taxon>
        <taxon>Ecdysozoa</taxon>
        <taxon>Arthropoda</taxon>
        <taxon>Hexapoda</taxon>
        <taxon>Insecta</taxon>
        <taxon>Pterygota</taxon>
        <taxon>Neoptera</taxon>
        <taxon>Endopterygota</taxon>
        <taxon>Coleoptera</taxon>
        <taxon>Polyphaga</taxon>
        <taxon>Cucujiformia</taxon>
        <taxon>Chrysomeloidea</taxon>
        <taxon>Chrysomelidae</taxon>
        <taxon>Bruchinae</taxon>
        <taxon>Bruchini</taxon>
        <taxon>Acanthoscelides</taxon>
    </lineage>
</organism>
<dbReference type="AlphaFoldDB" id="A0A9P0JTS1"/>